<feature type="domain" description="Gfo/Idh/MocA-like oxidoreductase N-terminal" evidence="2">
    <location>
        <begin position="7"/>
        <end position="118"/>
    </location>
</feature>
<dbReference type="InterPro" id="IPR036291">
    <property type="entry name" value="NAD(P)-bd_dom_sf"/>
</dbReference>
<dbReference type="EMBL" id="WHOD01000065">
    <property type="protein sequence ID" value="NOU94809.1"/>
    <property type="molecule type" value="Genomic_DNA"/>
</dbReference>
<dbReference type="GO" id="GO:0000166">
    <property type="term" value="F:nucleotide binding"/>
    <property type="evidence" value="ECO:0007669"/>
    <property type="project" value="InterPro"/>
</dbReference>
<proteinExistence type="predicted"/>
<keyword evidence="5" id="KW-1185">Reference proteome</keyword>
<dbReference type="SUPFAM" id="SSF55347">
    <property type="entry name" value="Glyceraldehyde-3-phosphate dehydrogenase-like, C-terminal domain"/>
    <property type="match status" value="1"/>
</dbReference>
<dbReference type="SUPFAM" id="SSF51735">
    <property type="entry name" value="NAD(P)-binding Rossmann-fold domains"/>
    <property type="match status" value="1"/>
</dbReference>
<evidence type="ECO:0000259" key="3">
    <source>
        <dbReference type="Pfam" id="PF22725"/>
    </source>
</evidence>
<dbReference type="Pfam" id="PF22725">
    <property type="entry name" value="GFO_IDH_MocA_C3"/>
    <property type="match status" value="1"/>
</dbReference>
<dbReference type="RefSeq" id="WP_171653025.1">
    <property type="nucleotide sequence ID" value="NZ_WHOD01000065.1"/>
</dbReference>
<comment type="caution">
    <text evidence="4">The sequence shown here is derived from an EMBL/GenBank/DDBJ whole genome shotgun (WGS) entry which is preliminary data.</text>
</comment>
<feature type="compositionally biased region" description="Polar residues" evidence="1">
    <location>
        <begin position="383"/>
        <end position="401"/>
    </location>
</feature>
<dbReference type="Pfam" id="PF01408">
    <property type="entry name" value="GFO_IDH_MocA"/>
    <property type="match status" value="1"/>
</dbReference>
<dbReference type="Gene3D" id="3.30.360.10">
    <property type="entry name" value="Dihydrodipicolinate Reductase, domain 2"/>
    <property type="match status" value="1"/>
</dbReference>
<evidence type="ECO:0000256" key="1">
    <source>
        <dbReference type="SAM" id="MobiDB-lite"/>
    </source>
</evidence>
<dbReference type="AlphaFoldDB" id="A0A972JZP7"/>
<organism evidence="4 5">
    <name type="scientific">Paenibacillus foliorum</name>
    <dbReference type="NCBI Taxonomy" id="2654974"/>
    <lineage>
        <taxon>Bacteria</taxon>
        <taxon>Bacillati</taxon>
        <taxon>Bacillota</taxon>
        <taxon>Bacilli</taxon>
        <taxon>Bacillales</taxon>
        <taxon>Paenibacillaceae</taxon>
        <taxon>Paenibacillus</taxon>
    </lineage>
</organism>
<evidence type="ECO:0000259" key="2">
    <source>
        <dbReference type="Pfam" id="PF01408"/>
    </source>
</evidence>
<feature type="region of interest" description="Disordered" evidence="1">
    <location>
        <begin position="380"/>
        <end position="401"/>
    </location>
</feature>
<dbReference type="Gene3D" id="3.40.50.720">
    <property type="entry name" value="NAD(P)-binding Rossmann-like Domain"/>
    <property type="match status" value="1"/>
</dbReference>
<dbReference type="PANTHER" id="PTHR43249">
    <property type="entry name" value="UDP-N-ACETYL-2-AMINO-2-DEOXY-D-GLUCURONATE OXIDASE"/>
    <property type="match status" value="1"/>
</dbReference>
<gene>
    <name evidence="4" type="ORF">GC093_16505</name>
</gene>
<dbReference type="InterPro" id="IPR052515">
    <property type="entry name" value="Gfo/Idh/MocA_Oxidoreductase"/>
</dbReference>
<protein>
    <submittedName>
        <fullName evidence="4">Gfo/Idh/MocA family oxidoreductase</fullName>
    </submittedName>
</protein>
<feature type="domain" description="GFO/IDH/MocA-like oxidoreductase" evidence="3">
    <location>
        <begin position="138"/>
        <end position="262"/>
    </location>
</feature>
<sequence>MSVQAKLKVGLIGLGSIGSHHVQYLRTMDNIELVGVCDTNKVKADSTAAQANTTAYYTYQELFDQSGLEAVIIAVPHYDHTPISVDAFQRGLHVMCEKPLAVHLNDAYQTIDAYEAAKQINPNIEFALMFQERTLPFYMKIKEILSSGELGQLTRATWIHTAWFRSQAYYDGGDWRATWAGEGGGILTNQCPHTLDMYQYLFGLPEEITGHAHIGKYHNIEVEDEVTAYFEHANGMIGHLIVTTAESPGTNRMEIIGENGKLVYEDEKLIFYRNRISMLKYSQETPNRFEKLENWYTEIPVNTNAPSGHKVVTQKFVQRILTGSGDLIAHGTEGVNSLTLANGIMLSSFKKQTVAVPFDTDEYESKLKDLISTSKFVKPQANAAAQTENGDFTKSFSTSKK</sequence>
<accession>A0A972JZP7</accession>
<dbReference type="Proteomes" id="UP000641588">
    <property type="component" value="Unassembled WGS sequence"/>
</dbReference>
<evidence type="ECO:0000313" key="5">
    <source>
        <dbReference type="Proteomes" id="UP000641588"/>
    </source>
</evidence>
<reference evidence="4" key="1">
    <citation type="submission" date="2019-10" db="EMBL/GenBank/DDBJ databases">
        <title>Description of Paenibacillus glebae sp. nov.</title>
        <authorList>
            <person name="Carlier A."/>
            <person name="Qi S."/>
        </authorList>
    </citation>
    <scope>NUCLEOTIDE SEQUENCE</scope>
    <source>
        <strain evidence="4">LMG 31456</strain>
    </source>
</reference>
<name>A0A972JZP7_9BACL</name>
<evidence type="ECO:0000313" key="4">
    <source>
        <dbReference type="EMBL" id="NOU94809.1"/>
    </source>
</evidence>
<dbReference type="InterPro" id="IPR000683">
    <property type="entry name" value="Gfo/Idh/MocA-like_OxRdtase_N"/>
</dbReference>
<dbReference type="InterPro" id="IPR055170">
    <property type="entry name" value="GFO_IDH_MocA-like_dom"/>
</dbReference>
<dbReference type="PANTHER" id="PTHR43249:SF1">
    <property type="entry name" value="D-GLUCOSIDE 3-DEHYDROGENASE"/>
    <property type="match status" value="1"/>
</dbReference>